<dbReference type="Gramene" id="TKV97710">
    <property type="protein sequence ID" value="TKV97710"/>
    <property type="gene ID" value="SEVIR_9G512833v2"/>
</dbReference>
<gene>
    <name evidence="2" type="ORF">SEVIR_9G512833v2</name>
</gene>
<evidence type="ECO:0000313" key="2">
    <source>
        <dbReference type="EMBL" id="TKV97710.1"/>
    </source>
</evidence>
<name>A0A4U6T7B5_SETVI</name>
<dbReference type="Proteomes" id="UP000298652">
    <property type="component" value="Chromosome 9"/>
</dbReference>
<dbReference type="AlphaFoldDB" id="A0A4U6T7B5"/>
<proteinExistence type="predicted"/>
<keyword evidence="3" id="KW-1185">Reference proteome</keyword>
<evidence type="ECO:0000256" key="1">
    <source>
        <dbReference type="SAM" id="MobiDB-lite"/>
    </source>
</evidence>
<reference evidence="2" key="1">
    <citation type="submission" date="2019-03" db="EMBL/GenBank/DDBJ databases">
        <title>WGS assembly of Setaria viridis.</title>
        <authorList>
            <person name="Huang P."/>
            <person name="Jenkins J."/>
            <person name="Grimwood J."/>
            <person name="Barry K."/>
            <person name="Healey A."/>
            <person name="Mamidi S."/>
            <person name="Sreedasyam A."/>
            <person name="Shu S."/>
            <person name="Feldman M."/>
            <person name="Wu J."/>
            <person name="Yu Y."/>
            <person name="Chen C."/>
            <person name="Johnson J."/>
            <person name="Rokhsar D."/>
            <person name="Baxter I."/>
            <person name="Schmutz J."/>
            <person name="Brutnell T."/>
            <person name="Kellogg E."/>
        </authorList>
    </citation>
    <scope>NUCLEOTIDE SEQUENCE [LARGE SCALE GENOMIC DNA]</scope>
</reference>
<sequence>MSTNATKVPHLPFVHSGQAPPPVATYRKRGIGDRPGWSVFDLSTVPGSRRVVRRPHAGSAFVSACKLQAECTCGGCQDMVSAIACVAAAARRGPGLTDSRYVAAATGASTGRASRAVTS</sequence>
<accession>A0A4U6T7B5</accession>
<protein>
    <submittedName>
        <fullName evidence="2">Uncharacterized protein</fullName>
    </submittedName>
</protein>
<dbReference type="EMBL" id="CM016560">
    <property type="protein sequence ID" value="TKV97710.1"/>
    <property type="molecule type" value="Genomic_DNA"/>
</dbReference>
<organism evidence="2 3">
    <name type="scientific">Setaria viridis</name>
    <name type="common">Green bristlegrass</name>
    <name type="synonym">Setaria italica subsp. viridis</name>
    <dbReference type="NCBI Taxonomy" id="4556"/>
    <lineage>
        <taxon>Eukaryota</taxon>
        <taxon>Viridiplantae</taxon>
        <taxon>Streptophyta</taxon>
        <taxon>Embryophyta</taxon>
        <taxon>Tracheophyta</taxon>
        <taxon>Spermatophyta</taxon>
        <taxon>Magnoliopsida</taxon>
        <taxon>Liliopsida</taxon>
        <taxon>Poales</taxon>
        <taxon>Poaceae</taxon>
        <taxon>PACMAD clade</taxon>
        <taxon>Panicoideae</taxon>
        <taxon>Panicodae</taxon>
        <taxon>Paniceae</taxon>
        <taxon>Cenchrinae</taxon>
        <taxon>Setaria</taxon>
    </lineage>
</organism>
<feature type="region of interest" description="Disordered" evidence="1">
    <location>
        <begin position="1"/>
        <end position="20"/>
    </location>
</feature>
<evidence type="ECO:0000313" key="3">
    <source>
        <dbReference type="Proteomes" id="UP000298652"/>
    </source>
</evidence>